<dbReference type="PANTHER" id="PTHR43818">
    <property type="entry name" value="BCDNA.GH03377"/>
    <property type="match status" value="1"/>
</dbReference>
<dbReference type="GO" id="GO:0016491">
    <property type="term" value="F:oxidoreductase activity"/>
    <property type="evidence" value="ECO:0007669"/>
    <property type="project" value="UniProtKB-KW"/>
</dbReference>
<proteinExistence type="predicted"/>
<dbReference type="InterPro" id="IPR000683">
    <property type="entry name" value="Gfo/Idh/MocA-like_OxRdtase_N"/>
</dbReference>
<dbReference type="SUPFAM" id="SSF51735">
    <property type="entry name" value="NAD(P)-binding Rossmann-fold domains"/>
    <property type="match status" value="1"/>
</dbReference>
<dbReference type="Pfam" id="PF22725">
    <property type="entry name" value="GFO_IDH_MocA_C3"/>
    <property type="match status" value="1"/>
</dbReference>
<sequence length="386" mass="41386">MPITDPPRVVLAGTAGHARRHLRRLRELHDRRRVVLAGVCDIRDPDDEALALLPRGASVHGHVDELLAACAPAVAVVATPPHTHLDLARRVLCHGSDLLLEMPPVPDLGGFEELVALAERTGRACQVGFQSFGSPGFAVLRAAIDAGELGEVVGVGAVGAWTRTDSYYRRNAWAGRRWLDGQPVVDGVLTNPFSHAVASALAVVGAADRMPEEVTVELHRARDIEADDTSCVRIRCAGKPEVVVAGSLCAELDHEPYLVVHGTRGRAVLRYKTDLVQINDRLLRVPPPTDLLENLLDHRSDPHGVPLLSPLRNARGFTGVLQAVREAPDPVPIPAGWTRTEGCGASARRVIRGIDVEVAAAAERLALFSELGVPWAVSGAARCVRS</sequence>
<accession>A0AAE3GDM6</accession>
<protein>
    <submittedName>
        <fullName evidence="4">Dehydrogenase</fullName>
    </submittedName>
</protein>
<dbReference type="Gene3D" id="3.40.50.720">
    <property type="entry name" value="NAD(P)-binding Rossmann-like Domain"/>
    <property type="match status" value="1"/>
</dbReference>
<evidence type="ECO:0000313" key="4">
    <source>
        <dbReference type="EMBL" id="MCP2164188.1"/>
    </source>
</evidence>
<dbReference type="PANTHER" id="PTHR43818:SF11">
    <property type="entry name" value="BCDNA.GH03377"/>
    <property type="match status" value="1"/>
</dbReference>
<dbReference type="EMBL" id="JAMTCK010000002">
    <property type="protein sequence ID" value="MCP2164188.1"/>
    <property type="molecule type" value="Genomic_DNA"/>
</dbReference>
<feature type="domain" description="Gfo/Idh/MocA-like oxidoreductase N-terminal" evidence="2">
    <location>
        <begin position="8"/>
        <end position="129"/>
    </location>
</feature>
<dbReference type="InterPro" id="IPR036291">
    <property type="entry name" value="NAD(P)-bd_dom_sf"/>
</dbReference>
<name>A0AAE3GDM6_9PSEU</name>
<evidence type="ECO:0000259" key="2">
    <source>
        <dbReference type="Pfam" id="PF01408"/>
    </source>
</evidence>
<dbReference type="Pfam" id="PF01408">
    <property type="entry name" value="GFO_IDH_MocA"/>
    <property type="match status" value="1"/>
</dbReference>
<evidence type="ECO:0000259" key="3">
    <source>
        <dbReference type="Pfam" id="PF22725"/>
    </source>
</evidence>
<dbReference type="Gene3D" id="3.30.360.10">
    <property type="entry name" value="Dihydrodipicolinate Reductase, domain 2"/>
    <property type="match status" value="1"/>
</dbReference>
<dbReference type="RefSeq" id="WP_308203913.1">
    <property type="nucleotide sequence ID" value="NZ_JAMTCK010000002.1"/>
</dbReference>
<dbReference type="AlphaFoldDB" id="A0AAE3GDM6"/>
<dbReference type="InterPro" id="IPR055170">
    <property type="entry name" value="GFO_IDH_MocA-like_dom"/>
</dbReference>
<dbReference type="Proteomes" id="UP001206128">
    <property type="component" value="Unassembled WGS sequence"/>
</dbReference>
<evidence type="ECO:0000313" key="5">
    <source>
        <dbReference type="Proteomes" id="UP001206128"/>
    </source>
</evidence>
<comment type="caution">
    <text evidence="4">The sequence shown here is derived from an EMBL/GenBank/DDBJ whole genome shotgun (WGS) entry which is preliminary data.</text>
</comment>
<keyword evidence="5" id="KW-1185">Reference proteome</keyword>
<dbReference type="SUPFAM" id="SSF55347">
    <property type="entry name" value="Glyceraldehyde-3-phosphate dehydrogenase-like, C-terminal domain"/>
    <property type="match status" value="1"/>
</dbReference>
<dbReference type="GO" id="GO:0000166">
    <property type="term" value="F:nucleotide binding"/>
    <property type="evidence" value="ECO:0007669"/>
    <property type="project" value="InterPro"/>
</dbReference>
<reference evidence="4" key="1">
    <citation type="submission" date="2022-06" db="EMBL/GenBank/DDBJ databases">
        <title>Genomic Encyclopedia of Archaeal and Bacterial Type Strains, Phase II (KMG-II): from individual species to whole genera.</title>
        <authorList>
            <person name="Goeker M."/>
        </authorList>
    </citation>
    <scope>NUCLEOTIDE SEQUENCE</scope>
    <source>
        <strain evidence="4">DSM 43935</strain>
    </source>
</reference>
<keyword evidence="1" id="KW-0560">Oxidoreductase</keyword>
<feature type="domain" description="GFO/IDH/MocA-like oxidoreductase" evidence="3">
    <location>
        <begin position="138"/>
        <end position="267"/>
    </location>
</feature>
<gene>
    <name evidence="4" type="ORF">LX83_001028</name>
</gene>
<organism evidence="4 5">
    <name type="scientific">Goodfellowiella coeruleoviolacea</name>
    <dbReference type="NCBI Taxonomy" id="334858"/>
    <lineage>
        <taxon>Bacteria</taxon>
        <taxon>Bacillati</taxon>
        <taxon>Actinomycetota</taxon>
        <taxon>Actinomycetes</taxon>
        <taxon>Pseudonocardiales</taxon>
        <taxon>Pseudonocardiaceae</taxon>
        <taxon>Goodfellowiella</taxon>
    </lineage>
</organism>
<evidence type="ECO:0000256" key="1">
    <source>
        <dbReference type="ARBA" id="ARBA00023002"/>
    </source>
</evidence>
<dbReference type="InterPro" id="IPR050463">
    <property type="entry name" value="Gfo/Idh/MocA_oxidrdct_glycsds"/>
</dbReference>